<dbReference type="OrthoDB" id="6764112at2759"/>
<sequence length="137" mass="15357">MKSYSIKFVFPQLEGPTMSARIVLGRSAPCLCSWNDVNGSKFSTVKCDQCTMSPARRSNKNKSGGYQYCGPGTNLKKRLARGDKGINLLDSACRDHDIAYERSNSITNRNEADHILEKRDWDRFKSKDSSLKEKAAS</sequence>
<dbReference type="GO" id="GO:0050482">
    <property type="term" value="P:arachidonate secretion"/>
    <property type="evidence" value="ECO:0007669"/>
    <property type="project" value="InterPro"/>
</dbReference>
<dbReference type="GO" id="GO:0006644">
    <property type="term" value="P:phospholipid metabolic process"/>
    <property type="evidence" value="ECO:0007669"/>
    <property type="project" value="InterPro"/>
</dbReference>
<gene>
    <name evidence="2" type="ORF">FWK35_00011191</name>
</gene>
<evidence type="ECO:0000259" key="1">
    <source>
        <dbReference type="Pfam" id="PF08398"/>
    </source>
</evidence>
<dbReference type="EMBL" id="VUJU01005541">
    <property type="protein sequence ID" value="KAF0750922.1"/>
    <property type="molecule type" value="Genomic_DNA"/>
</dbReference>
<dbReference type="Proteomes" id="UP000478052">
    <property type="component" value="Unassembled WGS sequence"/>
</dbReference>
<comment type="caution">
    <text evidence="2">The sequence shown here is derived from an EMBL/GenBank/DDBJ whole genome shotgun (WGS) entry which is preliminary data.</text>
</comment>
<organism evidence="2 3">
    <name type="scientific">Aphis craccivora</name>
    <name type="common">Cowpea aphid</name>
    <dbReference type="NCBI Taxonomy" id="307492"/>
    <lineage>
        <taxon>Eukaryota</taxon>
        <taxon>Metazoa</taxon>
        <taxon>Ecdysozoa</taxon>
        <taxon>Arthropoda</taxon>
        <taxon>Hexapoda</taxon>
        <taxon>Insecta</taxon>
        <taxon>Pterygota</taxon>
        <taxon>Neoptera</taxon>
        <taxon>Paraneoptera</taxon>
        <taxon>Hemiptera</taxon>
        <taxon>Sternorrhyncha</taxon>
        <taxon>Aphidomorpha</taxon>
        <taxon>Aphidoidea</taxon>
        <taxon>Aphididae</taxon>
        <taxon>Aphidini</taxon>
        <taxon>Aphis</taxon>
        <taxon>Aphis</taxon>
    </lineage>
</organism>
<dbReference type="Gene3D" id="1.20.90.10">
    <property type="entry name" value="Phospholipase A2 domain"/>
    <property type="match status" value="1"/>
</dbReference>
<proteinExistence type="predicted"/>
<reference evidence="2 3" key="1">
    <citation type="submission" date="2019-08" db="EMBL/GenBank/DDBJ databases">
        <title>Whole genome of Aphis craccivora.</title>
        <authorList>
            <person name="Voronova N.V."/>
            <person name="Shulinski R.S."/>
            <person name="Bandarenka Y.V."/>
            <person name="Zhorov D.G."/>
            <person name="Warner D."/>
        </authorList>
    </citation>
    <scope>NUCLEOTIDE SEQUENCE [LARGE SCALE GENOMIC DNA]</scope>
    <source>
        <strain evidence="2">180601</strain>
        <tissue evidence="2">Whole Body</tissue>
    </source>
</reference>
<accession>A0A6G0Y8F9</accession>
<keyword evidence="3" id="KW-1185">Reference proteome</keyword>
<evidence type="ECO:0000313" key="2">
    <source>
        <dbReference type="EMBL" id="KAF0750922.1"/>
    </source>
</evidence>
<protein>
    <recommendedName>
        <fullName evidence="1">Phospholipase A2-like domain-containing protein</fullName>
    </recommendedName>
</protein>
<feature type="domain" description="Phospholipase A2-like" evidence="1">
    <location>
        <begin position="65"/>
        <end position="123"/>
    </location>
</feature>
<evidence type="ECO:0000313" key="3">
    <source>
        <dbReference type="Proteomes" id="UP000478052"/>
    </source>
</evidence>
<name>A0A6G0Y8F9_APHCR</name>
<dbReference type="AlphaFoldDB" id="A0A6G0Y8F9"/>
<dbReference type="GO" id="GO:0004623">
    <property type="term" value="F:phospholipase A2 activity"/>
    <property type="evidence" value="ECO:0007669"/>
    <property type="project" value="InterPro"/>
</dbReference>
<dbReference type="InterPro" id="IPR036444">
    <property type="entry name" value="PLipase_A2_dom_sf"/>
</dbReference>
<dbReference type="GO" id="GO:0005198">
    <property type="term" value="F:structural molecule activity"/>
    <property type="evidence" value="ECO:0007669"/>
    <property type="project" value="InterPro"/>
</dbReference>
<dbReference type="Pfam" id="PF08398">
    <property type="entry name" value="Phospholip_A2_4"/>
    <property type="match status" value="1"/>
</dbReference>
<dbReference type="InterPro" id="IPR013607">
    <property type="entry name" value="Phospholipase_A2-like"/>
</dbReference>